<dbReference type="Proteomes" id="UP000315471">
    <property type="component" value="Unassembled WGS sequence"/>
</dbReference>
<name>A0A5C6DJY7_9BACT</name>
<reference evidence="2 3" key="1">
    <citation type="submission" date="2019-02" db="EMBL/GenBank/DDBJ databases">
        <title>Deep-cultivation of Planctomycetes and their phenomic and genomic characterization uncovers novel biology.</title>
        <authorList>
            <person name="Wiegand S."/>
            <person name="Jogler M."/>
            <person name="Boedeker C."/>
            <person name="Pinto D."/>
            <person name="Vollmers J."/>
            <person name="Rivas-Marin E."/>
            <person name="Kohn T."/>
            <person name="Peeters S.H."/>
            <person name="Heuer A."/>
            <person name="Rast P."/>
            <person name="Oberbeckmann S."/>
            <person name="Bunk B."/>
            <person name="Jeske O."/>
            <person name="Meyerdierks A."/>
            <person name="Storesund J.E."/>
            <person name="Kallscheuer N."/>
            <person name="Luecker S."/>
            <person name="Lage O.M."/>
            <person name="Pohl T."/>
            <person name="Merkel B.J."/>
            <person name="Hornburger P."/>
            <person name="Mueller R.-W."/>
            <person name="Bruemmer F."/>
            <person name="Labrenz M."/>
            <person name="Spormann A.M."/>
            <person name="Op Den Camp H."/>
            <person name="Overmann J."/>
            <person name="Amann R."/>
            <person name="Jetten M.S.M."/>
            <person name="Mascher T."/>
            <person name="Medema M.H."/>
            <person name="Devos D.P."/>
            <person name="Kaster A.-K."/>
            <person name="Ovreas L."/>
            <person name="Rohde M."/>
            <person name="Galperin M.Y."/>
            <person name="Jogler C."/>
        </authorList>
    </citation>
    <scope>NUCLEOTIDE SEQUENCE [LARGE SCALE GENOMIC DNA]</scope>
    <source>
        <strain evidence="2 3">Q31b</strain>
    </source>
</reference>
<gene>
    <name evidence="2" type="ORF">Q31b_53320</name>
</gene>
<evidence type="ECO:0000256" key="1">
    <source>
        <dbReference type="SAM" id="Phobius"/>
    </source>
</evidence>
<keyword evidence="1" id="KW-1133">Transmembrane helix</keyword>
<keyword evidence="3" id="KW-1185">Reference proteome</keyword>
<keyword evidence="1" id="KW-0472">Membrane</keyword>
<dbReference type="EMBL" id="SJPY01000010">
    <property type="protein sequence ID" value="TWU35236.1"/>
    <property type="molecule type" value="Genomic_DNA"/>
</dbReference>
<accession>A0A5C6DJY7</accession>
<organism evidence="2 3">
    <name type="scientific">Novipirellula aureliae</name>
    <dbReference type="NCBI Taxonomy" id="2527966"/>
    <lineage>
        <taxon>Bacteria</taxon>
        <taxon>Pseudomonadati</taxon>
        <taxon>Planctomycetota</taxon>
        <taxon>Planctomycetia</taxon>
        <taxon>Pirellulales</taxon>
        <taxon>Pirellulaceae</taxon>
        <taxon>Novipirellula</taxon>
    </lineage>
</organism>
<keyword evidence="1" id="KW-0812">Transmembrane</keyword>
<sequence>MDSLLCRFAAFLGVFVDFCVMYLILLPWCWRERFTKPVTTIAVPPSIMQMQSENHRACSSRRGSLLDNGAFLAS</sequence>
<feature type="transmembrane region" description="Helical" evidence="1">
    <location>
        <begin position="6"/>
        <end position="26"/>
    </location>
</feature>
<evidence type="ECO:0000313" key="2">
    <source>
        <dbReference type="EMBL" id="TWU35236.1"/>
    </source>
</evidence>
<comment type="caution">
    <text evidence="2">The sequence shown here is derived from an EMBL/GenBank/DDBJ whole genome shotgun (WGS) entry which is preliminary data.</text>
</comment>
<dbReference type="AlphaFoldDB" id="A0A5C6DJY7"/>
<evidence type="ECO:0000313" key="3">
    <source>
        <dbReference type="Proteomes" id="UP000315471"/>
    </source>
</evidence>
<proteinExistence type="predicted"/>
<protein>
    <submittedName>
        <fullName evidence="2">Uncharacterized protein</fullName>
    </submittedName>
</protein>